<evidence type="ECO:0000256" key="1">
    <source>
        <dbReference type="SAM" id="MobiDB-lite"/>
    </source>
</evidence>
<evidence type="ECO:0000313" key="3">
    <source>
        <dbReference type="Proteomes" id="UP001626550"/>
    </source>
</evidence>
<dbReference type="Proteomes" id="UP001626550">
    <property type="component" value="Unassembled WGS sequence"/>
</dbReference>
<organism evidence="2 3">
    <name type="scientific">Cichlidogyrus casuarinus</name>
    <dbReference type="NCBI Taxonomy" id="1844966"/>
    <lineage>
        <taxon>Eukaryota</taxon>
        <taxon>Metazoa</taxon>
        <taxon>Spiralia</taxon>
        <taxon>Lophotrochozoa</taxon>
        <taxon>Platyhelminthes</taxon>
        <taxon>Monogenea</taxon>
        <taxon>Monopisthocotylea</taxon>
        <taxon>Dactylogyridea</taxon>
        <taxon>Ancyrocephalidae</taxon>
        <taxon>Cichlidogyrus</taxon>
    </lineage>
</organism>
<dbReference type="AlphaFoldDB" id="A0ABD2Q411"/>
<feature type="region of interest" description="Disordered" evidence="1">
    <location>
        <begin position="79"/>
        <end position="128"/>
    </location>
</feature>
<comment type="caution">
    <text evidence="2">The sequence shown here is derived from an EMBL/GenBank/DDBJ whole genome shotgun (WGS) entry which is preliminary data.</text>
</comment>
<reference evidence="2 3" key="1">
    <citation type="submission" date="2024-11" db="EMBL/GenBank/DDBJ databases">
        <title>Adaptive evolution of stress response genes in parasites aligns with host niche diversity.</title>
        <authorList>
            <person name="Hahn C."/>
            <person name="Resl P."/>
        </authorList>
    </citation>
    <scope>NUCLEOTIDE SEQUENCE [LARGE SCALE GENOMIC DNA]</scope>
    <source>
        <strain evidence="2">EGGRZ-B1_66</strain>
        <tissue evidence="2">Body</tissue>
    </source>
</reference>
<dbReference type="EMBL" id="JBJKFK010001147">
    <property type="protein sequence ID" value="KAL3313942.1"/>
    <property type="molecule type" value="Genomic_DNA"/>
</dbReference>
<sequence length="195" mass="21378">MLNFFQPASAIDYAFEGSVLQESGLLLGHNHLPYSSRMNFINHGRHPGLAGFHNGTSSTETNLLYQPVTVNAGCNFDNGQRPNSIPGTGMAVRLGRDSSSSSETRVHSDQSTHKAPQPSNGIYDPVPSFNGLDRSDSGAFLHPFSSSIDDMRKTLLQGGGQPIKEGHYSWTRCTCWQEAQRICRLNARGLKRTLN</sequence>
<protein>
    <submittedName>
        <fullName evidence="2">Uncharacterized protein</fullName>
    </submittedName>
</protein>
<keyword evidence="3" id="KW-1185">Reference proteome</keyword>
<evidence type="ECO:0000313" key="2">
    <source>
        <dbReference type="EMBL" id="KAL3313942.1"/>
    </source>
</evidence>
<proteinExistence type="predicted"/>
<accession>A0ABD2Q411</accession>
<gene>
    <name evidence="2" type="ORF">Ciccas_007451</name>
</gene>
<name>A0ABD2Q411_9PLAT</name>